<organism evidence="2 3">
    <name type="scientific">Volvox reticuliferus</name>
    <dbReference type="NCBI Taxonomy" id="1737510"/>
    <lineage>
        <taxon>Eukaryota</taxon>
        <taxon>Viridiplantae</taxon>
        <taxon>Chlorophyta</taxon>
        <taxon>core chlorophytes</taxon>
        <taxon>Chlorophyceae</taxon>
        <taxon>CS clade</taxon>
        <taxon>Chlamydomonadales</taxon>
        <taxon>Volvocaceae</taxon>
        <taxon>Volvox</taxon>
    </lineage>
</organism>
<reference evidence="2" key="1">
    <citation type="journal article" date="2021" name="Proc. Natl. Acad. Sci. U.S.A.">
        <title>Three genomes in the algal genus Volvox reveal the fate of a haploid sex-determining region after a transition to homothallism.</title>
        <authorList>
            <person name="Yamamoto K."/>
            <person name="Hamaji T."/>
            <person name="Kawai-Toyooka H."/>
            <person name="Matsuzaki R."/>
            <person name="Takahashi F."/>
            <person name="Nishimura Y."/>
            <person name="Kawachi M."/>
            <person name="Noguchi H."/>
            <person name="Minakuchi Y."/>
            <person name="Umen J.G."/>
            <person name="Toyoda A."/>
            <person name="Nozaki H."/>
        </authorList>
    </citation>
    <scope>NUCLEOTIDE SEQUENCE</scope>
    <source>
        <strain evidence="2">NIES-3786</strain>
    </source>
</reference>
<dbReference type="PANTHER" id="PTHR34203">
    <property type="entry name" value="METHYLTRANSFERASE, FKBM FAMILY PROTEIN"/>
    <property type="match status" value="1"/>
</dbReference>
<gene>
    <name evidence="2" type="ORF">Vretifemale_4375</name>
</gene>
<dbReference type="SUPFAM" id="SSF53335">
    <property type="entry name" value="S-adenosyl-L-methionine-dependent methyltransferases"/>
    <property type="match status" value="1"/>
</dbReference>
<dbReference type="AlphaFoldDB" id="A0A8J4FH49"/>
<feature type="domain" description="Methyltransferase FkbM" evidence="1">
    <location>
        <begin position="125"/>
        <end position="239"/>
    </location>
</feature>
<dbReference type="InterPro" id="IPR006342">
    <property type="entry name" value="FkbM_mtfrase"/>
</dbReference>
<keyword evidence="3" id="KW-1185">Reference proteome</keyword>
<dbReference type="OrthoDB" id="532662at2759"/>
<sequence>MGYFSATALNYLASGHGNHVQNFYKSHSQRGIYGRPCGSCGECNRAMPKYPVQGQETVDVRCFEPSEVHVESLRKARDTLYGTPGTAVYGSLGQGAGGSSATIFTSPGSDVRTQVNFHVHHEAMSNYTGTADFPANCTVNTCSVGTNTAPAHVSLNHTASNVVKVKLTTVDEEMRKLSWPLLDVLKIDAEGFDPAVLAGAFHSLLVHRIGVLSFHYQRLWTRSGASLRQCVNYLERLGYACFFDAPVLTRISGGCWLELYETWRKSSIVCAVIGSEMDAALVAGSHLTEESCRPGRLGKDRKRVCESGKARRIRTVARRSSRGAQ</sequence>
<name>A0A8J4FH49_9CHLO</name>
<dbReference type="InterPro" id="IPR029063">
    <property type="entry name" value="SAM-dependent_MTases_sf"/>
</dbReference>
<dbReference type="EMBL" id="BNCP01000006">
    <property type="protein sequence ID" value="GIL74316.1"/>
    <property type="molecule type" value="Genomic_DNA"/>
</dbReference>
<accession>A0A8J4FH49</accession>
<dbReference type="Gene3D" id="3.40.50.150">
    <property type="entry name" value="Vaccinia Virus protein VP39"/>
    <property type="match status" value="1"/>
</dbReference>
<protein>
    <recommendedName>
        <fullName evidence="1">Methyltransferase FkbM domain-containing protein</fullName>
    </recommendedName>
</protein>
<comment type="caution">
    <text evidence="2">The sequence shown here is derived from an EMBL/GenBank/DDBJ whole genome shotgun (WGS) entry which is preliminary data.</text>
</comment>
<evidence type="ECO:0000313" key="3">
    <source>
        <dbReference type="Proteomes" id="UP000747110"/>
    </source>
</evidence>
<dbReference type="Proteomes" id="UP000747110">
    <property type="component" value="Unassembled WGS sequence"/>
</dbReference>
<evidence type="ECO:0000313" key="2">
    <source>
        <dbReference type="EMBL" id="GIL74316.1"/>
    </source>
</evidence>
<evidence type="ECO:0000259" key="1">
    <source>
        <dbReference type="Pfam" id="PF05050"/>
    </source>
</evidence>
<proteinExistence type="predicted"/>
<dbReference type="PANTHER" id="PTHR34203:SF15">
    <property type="entry name" value="SLL1173 PROTEIN"/>
    <property type="match status" value="1"/>
</dbReference>
<dbReference type="InterPro" id="IPR052514">
    <property type="entry name" value="SAM-dependent_MTase"/>
</dbReference>
<dbReference type="Pfam" id="PF05050">
    <property type="entry name" value="Methyltransf_21"/>
    <property type="match status" value="1"/>
</dbReference>